<dbReference type="CDD" id="cd14014">
    <property type="entry name" value="STKc_PknB_like"/>
    <property type="match status" value="1"/>
</dbReference>
<evidence type="ECO:0000313" key="10">
    <source>
        <dbReference type="Proteomes" id="UP000464524"/>
    </source>
</evidence>
<feature type="binding site" evidence="6">
    <location>
        <position position="112"/>
    </location>
    <ligand>
        <name>ATP</name>
        <dbReference type="ChEBI" id="CHEBI:30616"/>
    </ligand>
</feature>
<evidence type="ECO:0000256" key="6">
    <source>
        <dbReference type="PROSITE-ProRule" id="PRU10141"/>
    </source>
</evidence>
<dbReference type="InterPro" id="IPR011990">
    <property type="entry name" value="TPR-like_helical_dom_sf"/>
</dbReference>
<gene>
    <name evidence="9" type="ORF">FX988_01765</name>
</gene>
<dbReference type="GO" id="GO:0004674">
    <property type="term" value="F:protein serine/threonine kinase activity"/>
    <property type="evidence" value="ECO:0007669"/>
    <property type="project" value="UniProtKB-EC"/>
</dbReference>
<keyword evidence="4 6" id="KW-0067">ATP-binding</keyword>
<evidence type="ECO:0000313" key="9">
    <source>
        <dbReference type="EMBL" id="QHJ11531.1"/>
    </source>
</evidence>
<dbReference type="Proteomes" id="UP000464524">
    <property type="component" value="Chromosome"/>
</dbReference>
<feature type="repeat" description="TPR" evidence="5">
    <location>
        <begin position="612"/>
        <end position="645"/>
    </location>
</feature>
<organism evidence="9 10">
    <name type="scientific">Paraglaciecola mesophila</name>
    <dbReference type="NCBI Taxonomy" id="197222"/>
    <lineage>
        <taxon>Bacteria</taxon>
        <taxon>Pseudomonadati</taxon>
        <taxon>Pseudomonadota</taxon>
        <taxon>Gammaproteobacteria</taxon>
        <taxon>Alteromonadales</taxon>
        <taxon>Alteromonadaceae</taxon>
        <taxon>Paraglaciecola</taxon>
    </lineage>
</organism>
<keyword evidence="2 6" id="KW-0547">Nucleotide-binding</keyword>
<evidence type="ECO:0000256" key="7">
    <source>
        <dbReference type="SAM" id="Phobius"/>
    </source>
</evidence>
<keyword evidence="7" id="KW-0812">Transmembrane</keyword>
<evidence type="ECO:0000256" key="2">
    <source>
        <dbReference type="ARBA" id="ARBA00022741"/>
    </source>
</evidence>
<proteinExistence type="predicted"/>
<keyword evidence="3 9" id="KW-0418">Kinase</keyword>
<feature type="domain" description="Protein kinase" evidence="8">
    <location>
        <begin position="81"/>
        <end position="369"/>
    </location>
</feature>
<dbReference type="SUPFAM" id="SSF48452">
    <property type="entry name" value="TPR-like"/>
    <property type="match status" value="3"/>
</dbReference>
<dbReference type="AlphaFoldDB" id="A0A857JKM6"/>
<keyword evidence="5" id="KW-0802">TPR repeat</keyword>
<dbReference type="PROSITE" id="PS50011">
    <property type="entry name" value="PROTEIN_KINASE_DOM"/>
    <property type="match status" value="1"/>
</dbReference>
<sequence length="913" mass="103153">MNNNEWQTVQDIFHHAITLPVEQRSSYIDQQCENNVHLHQEVTSLLSHHEKSTEIDSIIDYAAHCVVNQTSQKIGDVVDRYRLIEMIGQGGMGDIYLAERADEHYTQRVAIKINRNVLITADRASRFKTERQILANLEHPNIARLLDGGTTDTNQPYLVMEYIEGTPIDLYCQQKKLGLHEQLKLFQKVCDAVQYAHQHLVVHCDLKPSNILITIDGEPKLLDFGISRLLDQQEPSDGEHSLEANKAERLLSLHYSSPEQICGEPLSTSTDIYSLGVILYKLLTQQLPYGHVTDNLHNAILKFTPTPPSQLLTHNKSVLGNTAQIEPSGIKAKDIAGDLDAILLKALHNRASLRYKSVNQFSNDLERFVNHFPVTAHRNSWVTRSKKFLRRNRLSSSLAAFILITMTTTSSAIFIQSQRIALERDIAEQERGKAVAITDFLHNMFFSINPDDAQGEVITVRQILDKASEKLNQDDSHTLFSQPLIEASVRRTIGDIYFRLGVIHPAIGHLERALTLHREYQTDDAEFYRVLRALSNSYNRADKFDLQRPILEESIDVAKRIFGEHDEKTLGVMSNLAGLYNDTGNSFMAINLHNEIYDKSLNALGPANIVTILAITSLGADYYALGDYQKAEEYFRQGLEASLKEWNENHGLALYNLAGIGYVLERLGQFEAGYAPTKKRLERAIHVLGEQHQDTLDAKLSMGRIHLGLGEYSQAEALFNEILAALPKRAGELHALNYVTRFALAELYLKTDRATQALALAQSTLSLAKNIWADDNLKILFGTQVLADALTANQEYQNAIAHYQHILTSRQQSIDKEQQQNRLMEIEHLQVKYIEAYYAHLGLARAYLALEQNANSAEHLRSIVRLTQAHPRMTAPELPWVLTSLLTEYEGSGKTKQASTIRAQLVALEQRRP</sequence>
<dbReference type="PANTHER" id="PTHR43289">
    <property type="entry name" value="MITOGEN-ACTIVATED PROTEIN KINASE KINASE KINASE 20-RELATED"/>
    <property type="match status" value="1"/>
</dbReference>
<dbReference type="InterPro" id="IPR008271">
    <property type="entry name" value="Ser/Thr_kinase_AS"/>
</dbReference>
<dbReference type="EC" id="2.7.11.1" evidence="9"/>
<keyword evidence="1 9" id="KW-0808">Transferase</keyword>
<keyword evidence="7" id="KW-1133">Transmembrane helix</keyword>
<accession>A0A857JKM6</accession>
<dbReference type="GO" id="GO:0005524">
    <property type="term" value="F:ATP binding"/>
    <property type="evidence" value="ECO:0007669"/>
    <property type="project" value="UniProtKB-UniRule"/>
</dbReference>
<dbReference type="InterPro" id="IPR019734">
    <property type="entry name" value="TPR_rpt"/>
</dbReference>
<dbReference type="Pfam" id="PF00069">
    <property type="entry name" value="Pkinase"/>
    <property type="match status" value="1"/>
</dbReference>
<dbReference type="Gene3D" id="1.25.40.10">
    <property type="entry name" value="Tetratricopeptide repeat domain"/>
    <property type="match status" value="2"/>
</dbReference>
<dbReference type="EMBL" id="CP047656">
    <property type="protein sequence ID" value="QHJ11531.1"/>
    <property type="molecule type" value="Genomic_DNA"/>
</dbReference>
<dbReference type="PROSITE" id="PS00108">
    <property type="entry name" value="PROTEIN_KINASE_ST"/>
    <property type="match status" value="1"/>
</dbReference>
<reference evidence="9 10" key="1">
    <citation type="submission" date="2019-12" db="EMBL/GenBank/DDBJ databases">
        <title>Genome sequencing and assembly of endphytes of Porphyra tenera.</title>
        <authorList>
            <person name="Park J.M."/>
            <person name="Shin R."/>
            <person name="Jo S.H."/>
        </authorList>
    </citation>
    <scope>NUCLEOTIDE SEQUENCE [LARGE SCALE GENOMIC DNA]</scope>
    <source>
        <strain evidence="9 10">GPM4</strain>
    </source>
</reference>
<dbReference type="SMART" id="SM00028">
    <property type="entry name" value="TPR"/>
    <property type="match status" value="6"/>
</dbReference>
<dbReference type="PROSITE" id="PS50005">
    <property type="entry name" value="TPR"/>
    <property type="match status" value="2"/>
</dbReference>
<dbReference type="Gene3D" id="3.30.200.20">
    <property type="entry name" value="Phosphorylase Kinase, domain 1"/>
    <property type="match status" value="1"/>
</dbReference>
<keyword evidence="10" id="KW-1185">Reference proteome</keyword>
<dbReference type="InterPro" id="IPR011009">
    <property type="entry name" value="Kinase-like_dom_sf"/>
</dbReference>
<evidence type="ECO:0000256" key="1">
    <source>
        <dbReference type="ARBA" id="ARBA00022679"/>
    </source>
</evidence>
<dbReference type="OrthoDB" id="9801841at2"/>
<protein>
    <submittedName>
        <fullName evidence="9">Serine/threonine-protein kinase StkP</fullName>
        <ecNumber evidence="9">2.7.11.1</ecNumber>
    </submittedName>
</protein>
<evidence type="ECO:0000256" key="3">
    <source>
        <dbReference type="ARBA" id="ARBA00022777"/>
    </source>
</evidence>
<dbReference type="Gene3D" id="1.10.510.10">
    <property type="entry name" value="Transferase(Phosphotransferase) domain 1"/>
    <property type="match status" value="1"/>
</dbReference>
<evidence type="ECO:0000256" key="5">
    <source>
        <dbReference type="PROSITE-ProRule" id="PRU00339"/>
    </source>
</evidence>
<dbReference type="SMART" id="SM00220">
    <property type="entry name" value="S_TKc"/>
    <property type="match status" value="1"/>
</dbReference>
<keyword evidence="7" id="KW-0472">Membrane</keyword>
<feature type="repeat" description="TPR" evidence="5">
    <location>
        <begin position="696"/>
        <end position="729"/>
    </location>
</feature>
<name>A0A857JKM6_9ALTE</name>
<dbReference type="Pfam" id="PF13424">
    <property type="entry name" value="TPR_12"/>
    <property type="match status" value="1"/>
</dbReference>
<dbReference type="InterPro" id="IPR000719">
    <property type="entry name" value="Prot_kinase_dom"/>
</dbReference>
<evidence type="ECO:0000256" key="4">
    <source>
        <dbReference type="ARBA" id="ARBA00022840"/>
    </source>
</evidence>
<feature type="transmembrane region" description="Helical" evidence="7">
    <location>
        <begin position="394"/>
        <end position="415"/>
    </location>
</feature>
<dbReference type="PROSITE" id="PS00107">
    <property type="entry name" value="PROTEIN_KINASE_ATP"/>
    <property type="match status" value="1"/>
</dbReference>
<dbReference type="KEGG" id="pmes:FX988_01765"/>
<dbReference type="PANTHER" id="PTHR43289:SF34">
    <property type="entry name" value="SERINE_THREONINE-PROTEIN KINASE YBDM-RELATED"/>
    <property type="match status" value="1"/>
</dbReference>
<dbReference type="RefSeq" id="WP_160179256.1">
    <property type="nucleotide sequence ID" value="NZ_CP047656.1"/>
</dbReference>
<dbReference type="SUPFAM" id="SSF56112">
    <property type="entry name" value="Protein kinase-like (PK-like)"/>
    <property type="match status" value="1"/>
</dbReference>
<dbReference type="InterPro" id="IPR017441">
    <property type="entry name" value="Protein_kinase_ATP_BS"/>
</dbReference>
<evidence type="ECO:0000259" key="8">
    <source>
        <dbReference type="PROSITE" id="PS50011"/>
    </source>
</evidence>